<gene>
    <name evidence="3" type="ORF">AALP_AAs67487U000200</name>
</gene>
<dbReference type="GO" id="GO:0016747">
    <property type="term" value="F:acyltransferase activity, transferring groups other than amino-acyl groups"/>
    <property type="evidence" value="ECO:0007669"/>
    <property type="project" value="UniProtKB-ARBA"/>
</dbReference>
<keyword evidence="4" id="KW-1185">Reference proteome</keyword>
<keyword evidence="2" id="KW-0012">Acyltransferase</keyword>
<evidence type="ECO:0000256" key="2">
    <source>
        <dbReference type="ARBA" id="ARBA00023315"/>
    </source>
</evidence>
<organism evidence="3 4">
    <name type="scientific">Arabis alpina</name>
    <name type="common">Alpine rock-cress</name>
    <dbReference type="NCBI Taxonomy" id="50452"/>
    <lineage>
        <taxon>Eukaryota</taxon>
        <taxon>Viridiplantae</taxon>
        <taxon>Streptophyta</taxon>
        <taxon>Embryophyta</taxon>
        <taxon>Tracheophyta</taxon>
        <taxon>Spermatophyta</taxon>
        <taxon>Magnoliopsida</taxon>
        <taxon>eudicotyledons</taxon>
        <taxon>Gunneridae</taxon>
        <taxon>Pentapetalae</taxon>
        <taxon>rosids</taxon>
        <taxon>malvids</taxon>
        <taxon>Brassicales</taxon>
        <taxon>Brassicaceae</taxon>
        <taxon>Arabideae</taxon>
        <taxon>Arabis</taxon>
    </lineage>
</organism>
<evidence type="ECO:0000313" key="4">
    <source>
        <dbReference type="Proteomes" id="UP000029120"/>
    </source>
</evidence>
<dbReference type="FunFam" id="3.30.559.10:FF:000035">
    <property type="entry name" value="Phenolic glucoside malonyltransferase 1"/>
    <property type="match status" value="1"/>
</dbReference>
<dbReference type="EMBL" id="KL988613">
    <property type="protein sequence ID" value="KFK22497.1"/>
    <property type="molecule type" value="Genomic_DNA"/>
</dbReference>
<dbReference type="InterPro" id="IPR023213">
    <property type="entry name" value="CAT-like_dom_sf"/>
</dbReference>
<reference evidence="4" key="1">
    <citation type="journal article" date="2015" name="Nat. Plants">
        <title>Genome expansion of Arabis alpina linked with retrotransposition and reduced symmetric DNA methylation.</title>
        <authorList>
            <person name="Willing E.M."/>
            <person name="Rawat V."/>
            <person name="Mandakova T."/>
            <person name="Maumus F."/>
            <person name="James G.V."/>
            <person name="Nordstroem K.J."/>
            <person name="Becker C."/>
            <person name="Warthmann N."/>
            <person name="Chica C."/>
            <person name="Szarzynska B."/>
            <person name="Zytnicki M."/>
            <person name="Albani M.C."/>
            <person name="Kiefer C."/>
            <person name="Bergonzi S."/>
            <person name="Castaings L."/>
            <person name="Mateos J.L."/>
            <person name="Berns M.C."/>
            <person name="Bujdoso N."/>
            <person name="Piofczyk T."/>
            <person name="de Lorenzo L."/>
            <person name="Barrero-Sicilia C."/>
            <person name="Mateos I."/>
            <person name="Piednoel M."/>
            <person name="Hagmann J."/>
            <person name="Chen-Min-Tao R."/>
            <person name="Iglesias-Fernandez R."/>
            <person name="Schuster S.C."/>
            <person name="Alonso-Blanco C."/>
            <person name="Roudier F."/>
            <person name="Carbonero P."/>
            <person name="Paz-Ares J."/>
            <person name="Davis S.J."/>
            <person name="Pecinka A."/>
            <person name="Quesneville H."/>
            <person name="Colot V."/>
            <person name="Lysak M.A."/>
            <person name="Weigel D."/>
            <person name="Coupland G."/>
            <person name="Schneeberger K."/>
        </authorList>
    </citation>
    <scope>NUCLEOTIDE SEQUENCE [LARGE SCALE GENOMIC DNA]</scope>
    <source>
        <strain evidence="4">cv. Pajares</strain>
    </source>
</reference>
<dbReference type="PANTHER" id="PTHR31625">
    <property type="match status" value="1"/>
</dbReference>
<proteinExistence type="predicted"/>
<dbReference type="SUPFAM" id="SSF52777">
    <property type="entry name" value="CoA-dependent acyltransferases"/>
    <property type="match status" value="2"/>
</dbReference>
<dbReference type="Gramene" id="KFK22497">
    <property type="protein sequence ID" value="KFK22497"/>
    <property type="gene ID" value="AALP_AAs67487U000200"/>
</dbReference>
<accession>A0A087FXZ5</accession>
<dbReference type="OrthoDB" id="1862401at2759"/>
<dbReference type="OMA" id="AYSNDFG"/>
<dbReference type="Proteomes" id="UP000029120">
    <property type="component" value="Unassembled WGS sequence"/>
</dbReference>
<protein>
    <submittedName>
        <fullName evidence="3">Uncharacterized protein</fullName>
    </submittedName>
</protein>
<dbReference type="eggNOG" id="ENOG502QPXT">
    <property type="taxonomic scope" value="Eukaryota"/>
</dbReference>
<dbReference type="Pfam" id="PF02458">
    <property type="entry name" value="Transferase"/>
    <property type="match status" value="1"/>
</dbReference>
<dbReference type="AlphaFoldDB" id="A0A087FXZ5"/>
<sequence length="449" mass="49622">MTLHNIEVSRVTPSADSDLVLNSVTIALTFFDLPWLLFSPVKRVFFYRLAESSREHFHSFIVPKLKLSLSLVLHNYLPLTGRIIWDPNEPKPSIVVSPNDAVSTTIAETDADFSLLSSYGQCPVSKLHALLPELPVSHDSATAFAVQITLFPNNGFSIGVAAHHAVLDGKSSSMFVKAWAHICRNRTSLPENLTPSYDRSLIKDLTGLDGQMIEMVRSLKGDKTSTSLTPFLSREIGDDVVLATLVLSRHDIERLRERVKSESPSLNHLSTFVIAYAYVWTCFVNACGGNGERSVSFLFVGDFRERLDPELPATYFGNCIFPVGSYCRKAVEFAEEKGFVTAVEILIDLVKGLSSRKVETIAKEFADSFDAVKESSQFGTVAGSTRFGVYESDFGWGRPVKVDIVSIDQGEAISMAERRDESGGVEIGMCLKKAEMDILFSLFHDGLQN</sequence>
<dbReference type="InterPro" id="IPR051504">
    <property type="entry name" value="Plant_metabolite_acyltrans"/>
</dbReference>
<keyword evidence="1" id="KW-0808">Transferase</keyword>
<evidence type="ECO:0000313" key="3">
    <source>
        <dbReference type="EMBL" id="KFK22497.1"/>
    </source>
</evidence>
<dbReference type="Gene3D" id="3.30.559.10">
    <property type="entry name" value="Chloramphenicol acetyltransferase-like domain"/>
    <property type="match status" value="2"/>
</dbReference>
<name>A0A087FXZ5_ARAAL</name>
<evidence type="ECO:0000256" key="1">
    <source>
        <dbReference type="ARBA" id="ARBA00022679"/>
    </source>
</evidence>